<dbReference type="PRINTS" id="PR00121">
    <property type="entry name" value="NAKATPASE"/>
</dbReference>
<feature type="transmembrane region" description="Helical" evidence="11">
    <location>
        <begin position="53"/>
        <end position="79"/>
    </location>
</feature>
<feature type="transmembrane region" description="Helical" evidence="11">
    <location>
        <begin position="85"/>
        <end position="104"/>
    </location>
</feature>
<evidence type="ECO:0000313" key="14">
    <source>
        <dbReference type="Proteomes" id="UP000000663"/>
    </source>
</evidence>
<dbReference type="InterPro" id="IPR023298">
    <property type="entry name" value="ATPase_P-typ_TM_dom_sf"/>
</dbReference>
<dbReference type="SUPFAM" id="SSF81653">
    <property type="entry name" value="Calcium ATPase, transduction domain A"/>
    <property type="match status" value="1"/>
</dbReference>
<feature type="transmembrane region" description="Helical" evidence="11">
    <location>
        <begin position="248"/>
        <end position="266"/>
    </location>
</feature>
<dbReference type="InterPro" id="IPR044492">
    <property type="entry name" value="P_typ_ATPase_HD_dom"/>
</dbReference>
<gene>
    <name evidence="13" type="ORF">RRC326</name>
</gene>
<dbReference type="InterPro" id="IPR023214">
    <property type="entry name" value="HAD_sf"/>
</dbReference>
<dbReference type="GO" id="GO:0006883">
    <property type="term" value="P:intracellular sodium ion homeostasis"/>
    <property type="evidence" value="ECO:0007669"/>
    <property type="project" value="TreeGrafter"/>
</dbReference>
<name>Q0W0P3_METAR</name>
<organism evidence="13 14">
    <name type="scientific">Methanocella arvoryzae (strain DSM 22066 / NBRC 105507 / MRE50)</name>
    <dbReference type="NCBI Taxonomy" id="351160"/>
    <lineage>
        <taxon>Archaea</taxon>
        <taxon>Methanobacteriati</taxon>
        <taxon>Methanobacteriota</taxon>
        <taxon>Stenosarchaea group</taxon>
        <taxon>Methanomicrobia</taxon>
        <taxon>Methanocellales</taxon>
        <taxon>Methanocellaceae</taxon>
        <taxon>Methanocella</taxon>
    </lineage>
</organism>
<evidence type="ECO:0000256" key="9">
    <source>
        <dbReference type="ARBA" id="ARBA00022989"/>
    </source>
</evidence>
<dbReference type="PANTHER" id="PTHR43294">
    <property type="entry name" value="SODIUM/POTASSIUM-TRANSPORTING ATPASE SUBUNIT ALPHA"/>
    <property type="match status" value="1"/>
</dbReference>
<comment type="subcellular location">
    <subcellularLocation>
        <location evidence="1">Cell membrane</location>
        <topology evidence="1">Multi-pass membrane protein</topology>
    </subcellularLocation>
</comment>
<keyword evidence="10 11" id="KW-0472">Membrane</keyword>
<accession>Q0W0P3</accession>
<keyword evidence="6" id="KW-0067">ATP-binding</keyword>
<evidence type="ECO:0000256" key="3">
    <source>
        <dbReference type="ARBA" id="ARBA00022692"/>
    </source>
</evidence>
<keyword evidence="5" id="KW-0547">Nucleotide-binding</keyword>
<feature type="domain" description="Cation-transporting P-type ATPase N-terminal" evidence="12">
    <location>
        <begin position="8"/>
        <end position="81"/>
    </location>
</feature>
<dbReference type="InterPro" id="IPR001757">
    <property type="entry name" value="P_typ_ATPase"/>
</dbReference>
<dbReference type="InterPro" id="IPR036412">
    <property type="entry name" value="HAD-like_sf"/>
</dbReference>
<dbReference type="Gene3D" id="3.40.50.1000">
    <property type="entry name" value="HAD superfamily/HAD-like"/>
    <property type="match status" value="1"/>
</dbReference>
<dbReference type="InterPro" id="IPR004014">
    <property type="entry name" value="ATPase_P-typ_cation-transptr_N"/>
</dbReference>
<dbReference type="Pfam" id="PF00122">
    <property type="entry name" value="E1-E2_ATPase"/>
    <property type="match status" value="1"/>
</dbReference>
<dbReference type="Pfam" id="PF13246">
    <property type="entry name" value="Cation_ATPase"/>
    <property type="match status" value="1"/>
</dbReference>
<feature type="transmembrane region" description="Helical" evidence="11">
    <location>
        <begin position="762"/>
        <end position="790"/>
    </location>
</feature>
<dbReference type="GO" id="GO:0005886">
    <property type="term" value="C:plasma membrane"/>
    <property type="evidence" value="ECO:0007669"/>
    <property type="project" value="UniProtKB-SubCell"/>
</dbReference>
<dbReference type="Gene3D" id="1.20.1110.10">
    <property type="entry name" value="Calcium-transporting ATPase, transmembrane domain"/>
    <property type="match status" value="1"/>
</dbReference>
<dbReference type="GO" id="GO:0005524">
    <property type="term" value="F:ATP binding"/>
    <property type="evidence" value="ECO:0007669"/>
    <property type="project" value="UniProtKB-KW"/>
</dbReference>
<dbReference type="EC" id="3.6.3.-" evidence="13"/>
<evidence type="ECO:0000256" key="4">
    <source>
        <dbReference type="ARBA" id="ARBA00022723"/>
    </source>
</evidence>
<dbReference type="NCBIfam" id="TIGR01494">
    <property type="entry name" value="ATPase_P-type"/>
    <property type="match status" value="2"/>
</dbReference>
<dbReference type="InterPro" id="IPR006068">
    <property type="entry name" value="ATPase_P-typ_cation-transptr_C"/>
</dbReference>
<dbReference type="PATRIC" id="fig|351160.9.peg.229"/>
<dbReference type="InterPro" id="IPR005782">
    <property type="entry name" value="P-type_ATPase_IIA"/>
</dbReference>
<dbReference type="NCBIfam" id="TIGR01116">
    <property type="entry name" value="ATPase-IIA1_Ca"/>
    <property type="match status" value="1"/>
</dbReference>
<dbReference type="PRINTS" id="PR00119">
    <property type="entry name" value="CATATPASE"/>
</dbReference>
<dbReference type="SUPFAM" id="SSF81665">
    <property type="entry name" value="Calcium ATPase, transmembrane domain M"/>
    <property type="match status" value="1"/>
</dbReference>
<evidence type="ECO:0000256" key="7">
    <source>
        <dbReference type="ARBA" id="ARBA00022842"/>
    </source>
</evidence>
<evidence type="ECO:0000256" key="8">
    <source>
        <dbReference type="ARBA" id="ARBA00022967"/>
    </source>
</evidence>
<feature type="transmembrane region" description="Helical" evidence="11">
    <location>
        <begin position="695"/>
        <end position="716"/>
    </location>
</feature>
<dbReference type="Proteomes" id="UP000000663">
    <property type="component" value="Chromosome"/>
</dbReference>
<dbReference type="GO" id="GO:1990573">
    <property type="term" value="P:potassium ion import across plasma membrane"/>
    <property type="evidence" value="ECO:0007669"/>
    <property type="project" value="TreeGrafter"/>
</dbReference>
<keyword evidence="7" id="KW-0460">Magnesium</keyword>
<evidence type="ECO:0000259" key="12">
    <source>
        <dbReference type="SMART" id="SM00831"/>
    </source>
</evidence>
<feature type="transmembrane region" description="Helical" evidence="11">
    <location>
        <begin position="870"/>
        <end position="889"/>
    </location>
</feature>
<feature type="transmembrane region" description="Helical" evidence="11">
    <location>
        <begin position="832"/>
        <end position="858"/>
    </location>
</feature>
<dbReference type="KEGG" id="rci:RRC326"/>
<evidence type="ECO:0000256" key="1">
    <source>
        <dbReference type="ARBA" id="ARBA00004651"/>
    </source>
</evidence>
<evidence type="ECO:0000256" key="10">
    <source>
        <dbReference type="ARBA" id="ARBA00023136"/>
    </source>
</evidence>
<dbReference type="Pfam" id="PF00689">
    <property type="entry name" value="Cation_ATPase_C"/>
    <property type="match status" value="1"/>
</dbReference>
<dbReference type="InterPro" id="IPR023299">
    <property type="entry name" value="ATPase_P-typ_cyto_dom_N"/>
</dbReference>
<dbReference type="InterPro" id="IPR018303">
    <property type="entry name" value="ATPase_P-typ_P_site"/>
</dbReference>
<dbReference type="GO" id="GO:0030007">
    <property type="term" value="P:intracellular potassium ion homeostasis"/>
    <property type="evidence" value="ECO:0007669"/>
    <property type="project" value="TreeGrafter"/>
</dbReference>
<keyword evidence="14" id="KW-1185">Reference proteome</keyword>
<dbReference type="PROSITE" id="PS00154">
    <property type="entry name" value="ATPASE_E1_E2"/>
    <property type="match status" value="1"/>
</dbReference>
<dbReference type="AlphaFoldDB" id="Q0W0P3"/>
<feature type="transmembrane region" description="Helical" evidence="11">
    <location>
        <begin position="722"/>
        <end position="741"/>
    </location>
</feature>
<protein>
    <submittedName>
        <fullName evidence="13">Cation-transporting P-type ATPase</fullName>
        <ecNumber evidence="13">3.6.3.-</ecNumber>
    </submittedName>
</protein>
<dbReference type="eggNOG" id="arCOG01578">
    <property type="taxonomic scope" value="Archaea"/>
</dbReference>
<keyword evidence="8" id="KW-1278">Translocase</keyword>
<reference evidence="13 14" key="1">
    <citation type="journal article" date="2006" name="Science">
        <title>Genome of rice cluster I archaea -- the key methane producers in the rice rhizosphere.</title>
        <authorList>
            <person name="Erkel C."/>
            <person name="Kube M."/>
            <person name="Reinhardt R."/>
            <person name="Liesack W."/>
        </authorList>
    </citation>
    <scope>NUCLEOTIDE SEQUENCE [LARGE SCALE GENOMIC DNA]</scope>
    <source>
        <strain evidence="14">DSM 22066 / NBRC 105507 / MRE50</strain>
    </source>
</reference>
<dbReference type="GO" id="GO:0046872">
    <property type="term" value="F:metal ion binding"/>
    <property type="evidence" value="ECO:0007669"/>
    <property type="project" value="UniProtKB-KW"/>
</dbReference>
<dbReference type="GO" id="GO:1902600">
    <property type="term" value="P:proton transmembrane transport"/>
    <property type="evidence" value="ECO:0007669"/>
    <property type="project" value="TreeGrafter"/>
</dbReference>
<keyword evidence="4" id="KW-0479">Metal-binding</keyword>
<dbReference type="Pfam" id="PF00690">
    <property type="entry name" value="Cation_ATPase_N"/>
    <property type="match status" value="1"/>
</dbReference>
<keyword evidence="9 11" id="KW-1133">Transmembrane helix</keyword>
<sequence length="894" mass="96433">MAVQPDQQWHTMDADRVVEAIGSSPAGLSEKEAAARLIQYGPNELKQKKKTSLFVIFLRQFKNVLIYVLIVAMAISFLLGEVLDAEIIGAIIVLNALLGTYQEVQAERSIDALKKFLVHEAFVVRDGEKKKVHASSLVPGDVIEVDAGDYIPADARLITISGLTVDESALTGESEPALKHVAPVPEDTPVGDRDCMIYAGTIVTAGRCRAVVVSTGMNTEIGRIASLVETGVDRQTPVQISIDRLGKLFGIAALIVCVVIFIAGILEGQKMFDMFLVAVSLAVAAIPEGLPATVTIIFALGVRRMASRKAIVRTLASVETLGSTSVICTDKTGTLTQNAITVRRIATASGIVEVTGEGYTDKGQFMAAGTELEPARSGELWTLLTVGILCNNATYERTGEDYRMLGDSTEVALLIAGAKAGLVKKALEEDCPRELEVPFSSDTMFMLTANRCKSGYVAYIKGAPERILDRCTHLLTNGGVVPLTPEARKRFIDENQYMASHGMRVLGLGYKQLADLQSETLADAETGLTFVGLTGMIDPPRPEVRRSIELCQHSGIKVVMITGDQLLTAVSIARELGIYSEGDEAITGTELAAMSDQELSERIMKITVYARTSPEQKQRIVKALQQHDLVVSMTGDGVNDAPALKNADIGVSMGITGTEVARQASDVVLADDNFTTIVNAVEEGRTIFNNVRKTVIFLFSSNLGEVLTILLGILLALPLPLLAIQILWVNLISDSLPAMALGMDKPDRRVMDRPPRPRSEGILTKGLAIDIALIGIVLGITTLAIFYLYLGSGVDYARTMAFATLIVLEMWVVLICKIGSDSLFSRKTLDNPYLLGAIVIALALLLIVLYVPFLQVVFSTVTLNLRDVGIIFGVVMGIAVVVEVIKALMRRIKV</sequence>
<dbReference type="SUPFAM" id="SSF56784">
    <property type="entry name" value="HAD-like"/>
    <property type="match status" value="1"/>
</dbReference>
<feature type="transmembrane region" description="Helical" evidence="11">
    <location>
        <begin position="272"/>
        <end position="300"/>
    </location>
</feature>
<dbReference type="GO" id="GO:0005388">
    <property type="term" value="F:P-type calcium transporter activity"/>
    <property type="evidence" value="ECO:0007669"/>
    <property type="project" value="InterPro"/>
</dbReference>
<dbReference type="FunFam" id="2.70.150.10:FF:000016">
    <property type="entry name" value="Calcium-transporting P-type ATPase putative"/>
    <property type="match status" value="1"/>
</dbReference>
<dbReference type="Gene3D" id="2.70.150.10">
    <property type="entry name" value="Calcium-transporting ATPase, cytoplasmic transduction domain A"/>
    <property type="match status" value="1"/>
</dbReference>
<dbReference type="SFLD" id="SFLDF00027">
    <property type="entry name" value="p-type_atpase"/>
    <property type="match status" value="1"/>
</dbReference>
<dbReference type="SFLD" id="SFLDS00003">
    <property type="entry name" value="Haloacid_Dehalogenase"/>
    <property type="match status" value="1"/>
</dbReference>
<dbReference type="EMBL" id="AM114193">
    <property type="protein sequence ID" value="CAJ38050.1"/>
    <property type="molecule type" value="Genomic_DNA"/>
</dbReference>
<keyword evidence="3 11" id="KW-0812">Transmembrane</keyword>
<evidence type="ECO:0000256" key="2">
    <source>
        <dbReference type="ARBA" id="ARBA00022475"/>
    </source>
</evidence>
<evidence type="ECO:0000256" key="11">
    <source>
        <dbReference type="SAM" id="Phobius"/>
    </source>
</evidence>
<dbReference type="InterPro" id="IPR059000">
    <property type="entry name" value="ATPase_P-type_domA"/>
</dbReference>
<dbReference type="FunFam" id="3.40.50.1000:FF:000028">
    <property type="entry name" value="Calcium-transporting P-type ATPase, putative"/>
    <property type="match status" value="1"/>
</dbReference>
<dbReference type="SMART" id="SM00831">
    <property type="entry name" value="Cation_ATPase_N"/>
    <property type="match status" value="1"/>
</dbReference>
<dbReference type="GO" id="GO:0036376">
    <property type="term" value="P:sodium ion export across plasma membrane"/>
    <property type="evidence" value="ECO:0007669"/>
    <property type="project" value="TreeGrafter"/>
</dbReference>
<dbReference type="SUPFAM" id="SSF81660">
    <property type="entry name" value="Metal cation-transporting ATPase, ATP-binding domain N"/>
    <property type="match status" value="1"/>
</dbReference>
<dbReference type="InterPro" id="IPR050510">
    <property type="entry name" value="Cation_transp_ATPase_P-type"/>
</dbReference>
<evidence type="ECO:0000313" key="13">
    <source>
        <dbReference type="EMBL" id="CAJ38050.1"/>
    </source>
</evidence>
<dbReference type="GO" id="GO:0016887">
    <property type="term" value="F:ATP hydrolysis activity"/>
    <property type="evidence" value="ECO:0007669"/>
    <property type="project" value="InterPro"/>
</dbReference>
<evidence type="ECO:0000256" key="5">
    <source>
        <dbReference type="ARBA" id="ARBA00022741"/>
    </source>
</evidence>
<evidence type="ECO:0000256" key="6">
    <source>
        <dbReference type="ARBA" id="ARBA00022840"/>
    </source>
</evidence>
<proteinExistence type="predicted"/>
<dbReference type="GO" id="GO:0005391">
    <property type="term" value="F:P-type sodium:potassium-exchanging transporter activity"/>
    <property type="evidence" value="ECO:0007669"/>
    <property type="project" value="TreeGrafter"/>
</dbReference>
<dbReference type="InterPro" id="IPR008250">
    <property type="entry name" value="ATPase_P-typ_transduc_dom_A_sf"/>
</dbReference>
<keyword evidence="2" id="KW-1003">Cell membrane</keyword>
<dbReference type="STRING" id="351160.RRC326"/>
<feature type="transmembrane region" description="Helical" evidence="11">
    <location>
        <begin position="796"/>
        <end position="820"/>
    </location>
</feature>
<dbReference type="PANTHER" id="PTHR43294:SF21">
    <property type="entry name" value="CATION TRANSPORTING ATPASE"/>
    <property type="match status" value="1"/>
</dbReference>
<dbReference type="Gene3D" id="3.40.1110.10">
    <property type="entry name" value="Calcium-transporting ATPase, cytoplasmic domain N"/>
    <property type="match status" value="1"/>
</dbReference>
<keyword evidence="13" id="KW-0378">Hydrolase</keyword>
<dbReference type="SFLD" id="SFLDG00002">
    <property type="entry name" value="C1.7:_P-type_atpase_like"/>
    <property type="match status" value="1"/>
</dbReference>